<reference evidence="1" key="1">
    <citation type="submission" date="2021-02" db="EMBL/GenBank/DDBJ databases">
        <authorList>
            <person name="Nowell W R."/>
        </authorList>
    </citation>
    <scope>NUCLEOTIDE SEQUENCE</scope>
</reference>
<proteinExistence type="predicted"/>
<evidence type="ECO:0000313" key="1">
    <source>
        <dbReference type="EMBL" id="CAF1564180.1"/>
    </source>
</evidence>
<dbReference type="EMBL" id="CAJNOR010005481">
    <property type="protein sequence ID" value="CAF1564180.1"/>
    <property type="molecule type" value="Genomic_DNA"/>
</dbReference>
<protein>
    <submittedName>
        <fullName evidence="1">Uncharacterized protein</fullName>
    </submittedName>
</protein>
<sequence>MTEENVAHRVIVRLIGRATNSSNVKSGLVRISNAERLQRENKTLRKELKFWIPLHSQNNEICIEMLERTRIESKEFDDLTSCVQYIRSS</sequence>
<comment type="caution">
    <text evidence="1">The sequence shown here is derived from an EMBL/GenBank/DDBJ whole genome shotgun (WGS) entry which is preliminary data.</text>
</comment>
<organism evidence="1 2">
    <name type="scientific">Adineta ricciae</name>
    <name type="common">Rotifer</name>
    <dbReference type="NCBI Taxonomy" id="249248"/>
    <lineage>
        <taxon>Eukaryota</taxon>
        <taxon>Metazoa</taxon>
        <taxon>Spiralia</taxon>
        <taxon>Gnathifera</taxon>
        <taxon>Rotifera</taxon>
        <taxon>Eurotatoria</taxon>
        <taxon>Bdelloidea</taxon>
        <taxon>Adinetida</taxon>
        <taxon>Adinetidae</taxon>
        <taxon>Adineta</taxon>
    </lineage>
</organism>
<feature type="non-terminal residue" evidence="1">
    <location>
        <position position="89"/>
    </location>
</feature>
<keyword evidence="2" id="KW-1185">Reference proteome</keyword>
<accession>A0A815XYB1</accession>
<name>A0A815XYB1_ADIRI</name>
<evidence type="ECO:0000313" key="2">
    <source>
        <dbReference type="Proteomes" id="UP000663828"/>
    </source>
</evidence>
<dbReference type="Proteomes" id="UP000663828">
    <property type="component" value="Unassembled WGS sequence"/>
</dbReference>
<dbReference type="AlphaFoldDB" id="A0A815XYB1"/>
<gene>
    <name evidence="1" type="ORF">XAT740_LOCUS43881</name>
</gene>